<dbReference type="AlphaFoldDB" id="A0A7Y9IBN2"/>
<dbReference type="EC" id="1.2.1.3" evidence="3"/>
<comment type="caution">
    <text evidence="3">The sequence shown here is derived from an EMBL/GenBank/DDBJ whole genome shotgun (WGS) entry which is preliminary data.</text>
</comment>
<dbReference type="Proteomes" id="UP000569914">
    <property type="component" value="Unassembled WGS sequence"/>
</dbReference>
<keyword evidence="1 3" id="KW-0560">Oxidoreductase</keyword>
<dbReference type="GO" id="GO:0004029">
    <property type="term" value="F:aldehyde dehydrogenase (NAD+) activity"/>
    <property type="evidence" value="ECO:0007669"/>
    <property type="project" value="UniProtKB-EC"/>
</dbReference>
<dbReference type="Pfam" id="PF00171">
    <property type="entry name" value="Aldedh"/>
    <property type="match status" value="1"/>
</dbReference>
<evidence type="ECO:0000313" key="4">
    <source>
        <dbReference type="Proteomes" id="UP000569914"/>
    </source>
</evidence>
<dbReference type="InterPro" id="IPR016162">
    <property type="entry name" value="Ald_DH_N"/>
</dbReference>
<dbReference type="InterPro" id="IPR016161">
    <property type="entry name" value="Ald_DH/histidinol_DH"/>
</dbReference>
<evidence type="ECO:0000256" key="1">
    <source>
        <dbReference type="ARBA" id="ARBA00023002"/>
    </source>
</evidence>
<protein>
    <submittedName>
        <fullName evidence="3">Aldehyde dehydrogenase (NAD+)</fullName>
        <ecNumber evidence="3">1.2.1.3</ecNumber>
    </submittedName>
</protein>
<organism evidence="3 4">
    <name type="scientific">Microlunatus parietis</name>
    <dbReference type="NCBI Taxonomy" id="682979"/>
    <lineage>
        <taxon>Bacteria</taxon>
        <taxon>Bacillati</taxon>
        <taxon>Actinomycetota</taxon>
        <taxon>Actinomycetes</taxon>
        <taxon>Propionibacteriales</taxon>
        <taxon>Propionibacteriaceae</taxon>
        <taxon>Microlunatus</taxon>
    </lineage>
</organism>
<reference evidence="3 4" key="1">
    <citation type="submission" date="2020-07" db="EMBL/GenBank/DDBJ databases">
        <title>Sequencing the genomes of 1000 actinobacteria strains.</title>
        <authorList>
            <person name="Klenk H.-P."/>
        </authorList>
    </citation>
    <scope>NUCLEOTIDE SEQUENCE [LARGE SCALE GENOMIC DNA]</scope>
    <source>
        <strain evidence="3 4">DSM 22083</strain>
    </source>
</reference>
<sequence length="300" mass="31195">MAHLAIPKTYKLFIGGKFPRSESGRTYQAVDAEGGFMANAALASRKDARDAVVAARKGLAAWAGATPYNRGQVIYRAAEMLEGRAREFTKLITASRGVTSRVSASEVESSIDRLVHYAGWTDKLAAAFGSSNPVSGPFFSYSAPEPTGVVVIFAPRDSPLLGLVSVVAPVLAGGNTAVVVASEPDPCVAISFAEVLATSDLPGGAVNILTGKAAELGPHLAAHADVNALDLTGVTDHPDDHDLRTELERSAAQTLKRVYVPAGTPDFAAPPGTGRLRAFLETKTVWHPTGAVSLAGGSAY</sequence>
<name>A0A7Y9IBN2_9ACTN</name>
<accession>A0A7Y9IBN2</accession>
<dbReference type="SUPFAM" id="SSF53720">
    <property type="entry name" value="ALDH-like"/>
    <property type="match status" value="1"/>
</dbReference>
<evidence type="ECO:0000313" key="3">
    <source>
        <dbReference type="EMBL" id="NYE73750.1"/>
    </source>
</evidence>
<proteinExistence type="predicted"/>
<feature type="domain" description="Aldehyde dehydrogenase" evidence="2">
    <location>
        <begin position="32"/>
        <end position="236"/>
    </location>
</feature>
<evidence type="ECO:0000259" key="2">
    <source>
        <dbReference type="Pfam" id="PF00171"/>
    </source>
</evidence>
<dbReference type="Gene3D" id="3.40.605.10">
    <property type="entry name" value="Aldehyde Dehydrogenase, Chain A, domain 1"/>
    <property type="match status" value="1"/>
</dbReference>
<dbReference type="EMBL" id="JACCBU010000001">
    <property type="protein sequence ID" value="NYE73750.1"/>
    <property type="molecule type" value="Genomic_DNA"/>
</dbReference>
<dbReference type="InterPro" id="IPR015590">
    <property type="entry name" value="Aldehyde_DH_dom"/>
</dbReference>
<dbReference type="PANTHER" id="PTHR11699">
    <property type="entry name" value="ALDEHYDE DEHYDROGENASE-RELATED"/>
    <property type="match status" value="1"/>
</dbReference>
<keyword evidence="4" id="KW-1185">Reference proteome</keyword>
<gene>
    <name evidence="3" type="ORF">BKA15_005079</name>
</gene>